<gene>
    <name evidence="8" type="primary">TSPAN6_1</name>
    <name evidence="7" type="synonym">TSPAN6_4</name>
    <name evidence="7" type="ORF">g.23992</name>
    <name evidence="8" type="ORF">g.23993</name>
</gene>
<reference evidence="8" key="2">
    <citation type="journal article" date="2015" name="Gigascience">
        <title>Reconstructing a comprehensive transcriptome assembly of a white-pupal translocated strain of the pest fruit fly Bactrocera cucurbitae.</title>
        <authorList>
            <person name="Sim S.B."/>
            <person name="Calla B."/>
            <person name="Hall B."/>
            <person name="DeRego T."/>
            <person name="Geib S.M."/>
        </authorList>
    </citation>
    <scope>NUCLEOTIDE SEQUENCE</scope>
</reference>
<comment type="subcellular location">
    <subcellularLocation>
        <location evidence="1 6">Membrane</location>
        <topology evidence="1 6">Multi-pass membrane protein</topology>
    </subcellularLocation>
</comment>
<accession>A0A0A1X025</accession>
<dbReference type="GO" id="GO:0005886">
    <property type="term" value="C:plasma membrane"/>
    <property type="evidence" value="ECO:0007669"/>
    <property type="project" value="TreeGrafter"/>
</dbReference>
<dbReference type="SUPFAM" id="SSF48652">
    <property type="entry name" value="Tetraspanin"/>
    <property type="match status" value="1"/>
</dbReference>
<sequence length="297" mass="32640">MAHDQLNSGMRCAKFMLVIVSFMFALTAVLLIMVGSTIQAIFGDFSQFIDGHFSSPPALLIAIGFILLFVATLGAYGAVKESVMLINLYGVSLFLVFILEVAAAIAAFVMQTQVRGMLMRTMNDSLMQYNDNEYLQVGVDFMQATLGCCGVNSPMDWKPLNSTDIEKIEVPSSCCEEFSLEDINTCLRPYDSGCLPRMDFIISQSTMLIATGATTVAFVQLLGVLCAFMLAKTLRRNKSIRAARRWQLQQSLGVLISGGKVTPPTNSPLNGYTQLERAERYMEHDPVTYTPSSPSVN</sequence>
<evidence type="ECO:0000313" key="8">
    <source>
        <dbReference type="EMBL" id="JAD04664.1"/>
    </source>
</evidence>
<dbReference type="InterPro" id="IPR008952">
    <property type="entry name" value="Tetraspanin_EC2_sf"/>
</dbReference>
<comment type="similarity">
    <text evidence="2 6">Belongs to the tetraspanin (TM4SF) family.</text>
</comment>
<feature type="transmembrane region" description="Helical" evidence="6">
    <location>
        <begin position="86"/>
        <end position="110"/>
    </location>
</feature>
<dbReference type="PANTHER" id="PTHR19282">
    <property type="entry name" value="TETRASPANIN"/>
    <property type="match status" value="1"/>
</dbReference>
<dbReference type="InterPro" id="IPR018499">
    <property type="entry name" value="Tetraspanin/Peripherin"/>
</dbReference>
<dbReference type="EMBL" id="GBXI01009628">
    <property type="protein sequence ID" value="JAD04664.1"/>
    <property type="molecule type" value="Transcribed_RNA"/>
</dbReference>
<evidence type="ECO:0000313" key="7">
    <source>
        <dbReference type="EMBL" id="JAD02965.1"/>
    </source>
</evidence>
<feature type="transmembrane region" description="Helical" evidence="6">
    <location>
        <begin position="207"/>
        <end position="231"/>
    </location>
</feature>
<evidence type="ECO:0000256" key="4">
    <source>
        <dbReference type="ARBA" id="ARBA00022989"/>
    </source>
</evidence>
<feature type="transmembrane region" description="Helical" evidence="6">
    <location>
        <begin position="12"/>
        <end position="38"/>
    </location>
</feature>
<proteinExistence type="inferred from homology"/>
<evidence type="ECO:0000256" key="3">
    <source>
        <dbReference type="ARBA" id="ARBA00022692"/>
    </source>
</evidence>
<dbReference type="EMBL" id="GBXI01011327">
    <property type="protein sequence ID" value="JAD02965.1"/>
    <property type="molecule type" value="Transcribed_RNA"/>
</dbReference>
<dbReference type="Gene3D" id="1.10.1450.10">
    <property type="entry name" value="Tetraspanin"/>
    <property type="match status" value="1"/>
</dbReference>
<evidence type="ECO:0000256" key="2">
    <source>
        <dbReference type="ARBA" id="ARBA00006840"/>
    </source>
</evidence>
<dbReference type="PROSITE" id="PS50096">
    <property type="entry name" value="IQ"/>
    <property type="match status" value="1"/>
</dbReference>
<evidence type="ECO:0000256" key="6">
    <source>
        <dbReference type="RuleBase" id="RU361218"/>
    </source>
</evidence>
<dbReference type="PIRSF" id="PIRSF002419">
    <property type="entry name" value="Tetraspanin"/>
    <property type="match status" value="1"/>
</dbReference>
<keyword evidence="4 6" id="KW-1133">Transmembrane helix</keyword>
<dbReference type="PRINTS" id="PR00259">
    <property type="entry name" value="TMFOUR"/>
</dbReference>
<dbReference type="GeneID" id="105208493"/>
<evidence type="ECO:0000256" key="5">
    <source>
        <dbReference type="ARBA" id="ARBA00023136"/>
    </source>
</evidence>
<keyword evidence="5 6" id="KW-0472">Membrane</keyword>
<organism evidence="8">
    <name type="scientific">Zeugodacus cucurbitae</name>
    <name type="common">Melon fruit fly</name>
    <name type="synonym">Bactrocera cucurbitae</name>
    <dbReference type="NCBI Taxonomy" id="28588"/>
    <lineage>
        <taxon>Eukaryota</taxon>
        <taxon>Metazoa</taxon>
        <taxon>Ecdysozoa</taxon>
        <taxon>Arthropoda</taxon>
        <taxon>Hexapoda</taxon>
        <taxon>Insecta</taxon>
        <taxon>Pterygota</taxon>
        <taxon>Neoptera</taxon>
        <taxon>Endopterygota</taxon>
        <taxon>Diptera</taxon>
        <taxon>Brachycera</taxon>
        <taxon>Muscomorpha</taxon>
        <taxon>Tephritoidea</taxon>
        <taxon>Tephritidae</taxon>
        <taxon>Zeugodacus</taxon>
        <taxon>Zeugodacus</taxon>
    </lineage>
</organism>
<dbReference type="CDD" id="cd03127">
    <property type="entry name" value="tetraspanin_LEL"/>
    <property type="match status" value="1"/>
</dbReference>
<feature type="transmembrane region" description="Helical" evidence="6">
    <location>
        <begin position="58"/>
        <end position="79"/>
    </location>
</feature>
<dbReference type="AlphaFoldDB" id="A0A0A1X025"/>
<dbReference type="OrthoDB" id="10051815at2759"/>
<keyword evidence="3 6" id="KW-0812">Transmembrane</keyword>
<evidence type="ECO:0000256" key="1">
    <source>
        <dbReference type="ARBA" id="ARBA00004141"/>
    </source>
</evidence>
<dbReference type="PANTHER" id="PTHR19282:SF28">
    <property type="entry name" value="TETRASPANIN"/>
    <property type="match status" value="1"/>
</dbReference>
<reference evidence="8" key="1">
    <citation type="submission" date="2014-11" db="EMBL/GenBank/DDBJ databases">
        <authorList>
            <person name="Geib S."/>
        </authorList>
    </citation>
    <scope>NUCLEOTIDE SEQUENCE</scope>
</reference>
<dbReference type="Pfam" id="PF00335">
    <property type="entry name" value="Tetraspanin"/>
    <property type="match status" value="1"/>
</dbReference>
<protein>
    <recommendedName>
        <fullName evidence="6">Tetraspanin</fullName>
    </recommendedName>
</protein>
<dbReference type="InterPro" id="IPR000301">
    <property type="entry name" value="Tetraspanin_animals"/>
</dbReference>
<name>A0A0A1X025_ZEUCU</name>